<dbReference type="GeneTree" id="ENSGT00940000164286"/>
<dbReference type="PANTHER" id="PTHR40388">
    <property type="entry name" value="BRYOPORIN"/>
    <property type="match status" value="1"/>
</dbReference>
<reference evidence="6" key="3">
    <citation type="submission" date="2025-09" db="UniProtKB">
        <authorList>
            <consortium name="Ensembl"/>
        </authorList>
    </citation>
    <scope>IDENTIFICATION</scope>
</reference>
<comment type="subcellular location">
    <subcellularLocation>
        <location evidence="2">Nematocyst</location>
    </subcellularLocation>
    <subcellularLocation>
        <location evidence="1">Target cell membrane</location>
    </subcellularLocation>
</comment>
<dbReference type="GO" id="GO:0042151">
    <property type="term" value="C:nematocyst"/>
    <property type="evidence" value="ECO:0007669"/>
    <property type="project" value="UniProtKB-SubCell"/>
</dbReference>
<dbReference type="Gene3D" id="2.60.270.20">
    <property type="entry name" value="Cytolysin/lectin"/>
    <property type="match status" value="1"/>
</dbReference>
<organism evidence="6 7">
    <name type="scientific">Sparus aurata</name>
    <name type="common">Gilthead sea bream</name>
    <dbReference type="NCBI Taxonomy" id="8175"/>
    <lineage>
        <taxon>Eukaryota</taxon>
        <taxon>Metazoa</taxon>
        <taxon>Chordata</taxon>
        <taxon>Craniata</taxon>
        <taxon>Vertebrata</taxon>
        <taxon>Euteleostomi</taxon>
        <taxon>Actinopterygii</taxon>
        <taxon>Neopterygii</taxon>
        <taxon>Teleostei</taxon>
        <taxon>Neoteleostei</taxon>
        <taxon>Acanthomorphata</taxon>
        <taxon>Eupercaria</taxon>
        <taxon>Spariformes</taxon>
        <taxon>Sparidae</taxon>
        <taxon>Sparus</taxon>
    </lineage>
</organism>
<reference evidence="6" key="2">
    <citation type="submission" date="2025-08" db="UniProtKB">
        <authorList>
            <consortium name="Ensembl"/>
        </authorList>
    </citation>
    <scope>IDENTIFICATION</scope>
</reference>
<dbReference type="GO" id="GO:0046930">
    <property type="term" value="C:pore complex"/>
    <property type="evidence" value="ECO:0007669"/>
    <property type="project" value="InterPro"/>
</dbReference>
<evidence type="ECO:0000256" key="3">
    <source>
        <dbReference type="ARBA" id="ARBA00022537"/>
    </source>
</evidence>
<sequence>MGFKICTVNNILCPQTLDRSEDKLASTAGSGGSMPAGHRQCTIEVTNKSSHYTLCYVGVYINSGFCATPLPLKIKPSSSGNALFSKTGGTVRGAVGVFTYDLYNKSKGQTAGRIAVMFSVPFNFNLYDNWYAVGVFEKSRACNYDLYYQMYYYTGNMFTREIAGNGIERMNGPVAITASMTNSYQPILSLEVRDNLS</sequence>
<dbReference type="PANTHER" id="PTHR40388:SF2">
    <property type="entry name" value="ACTINOPORIN-LIKE PROTEIN"/>
    <property type="match status" value="1"/>
</dbReference>
<name>A0A671TUU8_SPAAU</name>
<dbReference type="InterPro" id="IPR050677">
    <property type="entry name" value="Actinoporin_PFT"/>
</dbReference>
<dbReference type="InterPro" id="IPR009104">
    <property type="entry name" value="Anemon_actinoporin-like"/>
</dbReference>
<dbReference type="GO" id="GO:0044218">
    <property type="term" value="C:other organism cell membrane"/>
    <property type="evidence" value="ECO:0007669"/>
    <property type="project" value="UniProtKB-KW"/>
</dbReference>
<dbReference type="GO" id="GO:0046931">
    <property type="term" value="P:pore complex assembly"/>
    <property type="evidence" value="ECO:0007669"/>
    <property type="project" value="InterPro"/>
</dbReference>
<dbReference type="GO" id="GO:0006812">
    <property type="term" value="P:monoatomic cation transport"/>
    <property type="evidence" value="ECO:0007669"/>
    <property type="project" value="InterPro"/>
</dbReference>
<dbReference type="GO" id="GO:0051715">
    <property type="term" value="P:cytolysis in another organism"/>
    <property type="evidence" value="ECO:0007669"/>
    <property type="project" value="InterPro"/>
</dbReference>
<dbReference type="Ensembl" id="ENSSAUT00010006261.1">
    <property type="protein sequence ID" value="ENSSAUP00010005829.1"/>
    <property type="gene ID" value="ENSSAUG00010002967.1"/>
</dbReference>
<dbReference type="SUPFAM" id="SSF63724">
    <property type="entry name" value="Cytolysin/lectin"/>
    <property type="match status" value="1"/>
</dbReference>
<evidence type="ECO:0000256" key="5">
    <source>
        <dbReference type="ARBA" id="ARBA00023331"/>
    </source>
</evidence>
<dbReference type="OMA" id="FGRTTNC"/>
<evidence type="ECO:0000256" key="1">
    <source>
        <dbReference type="ARBA" id="ARBA00004175"/>
    </source>
</evidence>
<evidence type="ECO:0008006" key="8">
    <source>
        <dbReference type="Google" id="ProtNLM"/>
    </source>
</evidence>
<dbReference type="Pfam" id="PF06369">
    <property type="entry name" value="Anemone_cytotox"/>
    <property type="match status" value="1"/>
</dbReference>
<keyword evidence="3" id="KW-1052">Target cell membrane</keyword>
<dbReference type="AlphaFoldDB" id="A0A671TUU8"/>
<evidence type="ECO:0000256" key="2">
    <source>
        <dbReference type="ARBA" id="ARBA00004532"/>
    </source>
</evidence>
<evidence type="ECO:0000256" key="4">
    <source>
        <dbReference type="ARBA" id="ARBA00023298"/>
    </source>
</evidence>
<dbReference type="Proteomes" id="UP000472265">
    <property type="component" value="Chromosome 13"/>
</dbReference>
<keyword evidence="5" id="KW-0166">Nematocyst</keyword>
<proteinExistence type="predicted"/>
<evidence type="ECO:0000313" key="6">
    <source>
        <dbReference type="Ensembl" id="ENSSAUP00010005829.1"/>
    </source>
</evidence>
<keyword evidence="4" id="KW-1053">Target membrane</keyword>
<keyword evidence="4" id="KW-0472">Membrane</keyword>
<accession>A0A671TUU8</accession>
<keyword evidence="7" id="KW-1185">Reference proteome</keyword>
<evidence type="ECO:0000313" key="7">
    <source>
        <dbReference type="Proteomes" id="UP000472265"/>
    </source>
</evidence>
<dbReference type="InParanoid" id="A0A671TUU8"/>
<reference evidence="6" key="1">
    <citation type="submission" date="2021-04" db="EMBL/GenBank/DDBJ databases">
        <authorList>
            <consortium name="Wellcome Sanger Institute Data Sharing"/>
        </authorList>
    </citation>
    <scope>NUCLEOTIDE SEQUENCE [LARGE SCALE GENOMIC DNA]</scope>
</reference>
<dbReference type="InterPro" id="IPR015926">
    <property type="entry name" value="Cytolysin/lectin"/>
</dbReference>
<dbReference type="GO" id="GO:0015267">
    <property type="term" value="F:channel activity"/>
    <property type="evidence" value="ECO:0007669"/>
    <property type="project" value="InterPro"/>
</dbReference>
<protein>
    <recommendedName>
        <fullName evidence="8">Actinoporin-like protein</fullName>
    </recommendedName>
</protein>
<gene>
    <name evidence="6" type="primary">LOC115594288</name>
</gene>